<dbReference type="Proteomes" id="UP000287651">
    <property type="component" value="Unassembled WGS sequence"/>
</dbReference>
<name>A0A426WZK2_ENSVE</name>
<evidence type="ECO:0000313" key="1">
    <source>
        <dbReference type="EMBL" id="RRT32647.1"/>
    </source>
</evidence>
<dbReference type="EMBL" id="AMZH03031114">
    <property type="protein sequence ID" value="RRT32647.1"/>
    <property type="molecule type" value="Genomic_DNA"/>
</dbReference>
<sequence>MGCRSASLAVHCGIAGPIVAKQRKNERKQSNGYYVSINYVSAGSNDTLEHSRALRLQGRRPLVPMCQSVGEAGDWGGSRDFAGDLFRRKKGCQGCDNSINAHWEIDADLVGSVGSGGRCRDSRWTGVDDKIYMRSKAVETCYRLTTIREFALSKRL</sequence>
<reference evidence="1 2" key="1">
    <citation type="journal article" date="2014" name="Agronomy (Basel)">
        <title>A Draft Genome Sequence for Ensete ventricosum, the Drought-Tolerant Tree Against Hunger.</title>
        <authorList>
            <person name="Harrison J."/>
            <person name="Moore K.A."/>
            <person name="Paszkiewicz K."/>
            <person name="Jones T."/>
            <person name="Grant M."/>
            <person name="Ambacheew D."/>
            <person name="Muzemil S."/>
            <person name="Studholme D.J."/>
        </authorList>
    </citation>
    <scope>NUCLEOTIDE SEQUENCE [LARGE SCALE GENOMIC DNA]</scope>
</reference>
<dbReference type="AlphaFoldDB" id="A0A426WZK2"/>
<accession>A0A426WZK2</accession>
<comment type="caution">
    <text evidence="1">The sequence shown here is derived from an EMBL/GenBank/DDBJ whole genome shotgun (WGS) entry which is preliminary data.</text>
</comment>
<evidence type="ECO:0000313" key="2">
    <source>
        <dbReference type="Proteomes" id="UP000287651"/>
    </source>
</evidence>
<proteinExistence type="predicted"/>
<gene>
    <name evidence="1" type="ORF">B296_00052738</name>
</gene>
<protein>
    <submittedName>
        <fullName evidence="1">Uncharacterized protein</fullName>
    </submittedName>
</protein>
<organism evidence="1 2">
    <name type="scientific">Ensete ventricosum</name>
    <name type="common">Abyssinian banana</name>
    <name type="synonym">Musa ensete</name>
    <dbReference type="NCBI Taxonomy" id="4639"/>
    <lineage>
        <taxon>Eukaryota</taxon>
        <taxon>Viridiplantae</taxon>
        <taxon>Streptophyta</taxon>
        <taxon>Embryophyta</taxon>
        <taxon>Tracheophyta</taxon>
        <taxon>Spermatophyta</taxon>
        <taxon>Magnoliopsida</taxon>
        <taxon>Liliopsida</taxon>
        <taxon>Zingiberales</taxon>
        <taxon>Musaceae</taxon>
        <taxon>Ensete</taxon>
    </lineage>
</organism>